<dbReference type="GO" id="GO:0005737">
    <property type="term" value="C:cytoplasm"/>
    <property type="evidence" value="ECO:0007669"/>
    <property type="project" value="InterPro"/>
</dbReference>
<dbReference type="Pfam" id="PF01368">
    <property type="entry name" value="DHH"/>
    <property type="match status" value="1"/>
</dbReference>
<evidence type="ECO:0000256" key="2">
    <source>
        <dbReference type="ARBA" id="ARBA00012146"/>
    </source>
</evidence>
<protein>
    <recommendedName>
        <fullName evidence="2">inorganic diphosphatase</fullName>
        <ecNumber evidence="2">3.6.1.1</ecNumber>
    </recommendedName>
    <alternativeName>
        <fullName evidence="6">Pyrophosphate phospho-hydrolase</fullName>
    </alternativeName>
</protein>
<dbReference type="InterPro" id="IPR004097">
    <property type="entry name" value="DHHA2"/>
</dbReference>
<dbReference type="Pfam" id="PF02833">
    <property type="entry name" value="DHHA2"/>
    <property type="match status" value="1"/>
</dbReference>
<dbReference type="InterPro" id="IPR038222">
    <property type="entry name" value="DHHA2_dom_sf"/>
</dbReference>
<dbReference type="eggNOG" id="COG1227">
    <property type="taxonomic scope" value="Bacteria"/>
</dbReference>
<dbReference type="InterPro" id="IPR038763">
    <property type="entry name" value="DHH_sf"/>
</dbReference>
<dbReference type="SUPFAM" id="SSF64182">
    <property type="entry name" value="DHH phosphoesterases"/>
    <property type="match status" value="1"/>
</dbReference>
<dbReference type="PANTHER" id="PTHR12112:SF22">
    <property type="entry name" value="MANGANESE-DEPENDENT INORGANIC PYROPHOSPHATASE-RELATED"/>
    <property type="match status" value="1"/>
</dbReference>
<proteinExistence type="predicted"/>
<name>A0A135YLM3_9FIRM</name>
<evidence type="ECO:0000313" key="10">
    <source>
        <dbReference type="EMBL" id="SUB60334.1"/>
    </source>
</evidence>
<dbReference type="EMBL" id="LSQZ01000099">
    <property type="protein sequence ID" value="KXI10305.1"/>
    <property type="molecule type" value="Genomic_DNA"/>
</dbReference>
<reference evidence="10 12" key="2">
    <citation type="submission" date="2018-06" db="EMBL/GenBank/DDBJ databases">
        <authorList>
            <consortium name="Pathogen Informatics"/>
            <person name="Doyle S."/>
        </authorList>
    </citation>
    <scope>NUCLEOTIDE SEQUENCE [LARGE SCALE GENOMIC DNA]</scope>
    <source>
        <strain evidence="10 12">NCTC11460</strain>
    </source>
</reference>
<dbReference type="PANTHER" id="PTHR12112">
    <property type="entry name" value="BNIP - RELATED"/>
    <property type="match status" value="1"/>
</dbReference>
<feature type="domain" description="DHHA2" evidence="8">
    <location>
        <begin position="179"/>
        <end position="299"/>
    </location>
</feature>
<evidence type="ECO:0000256" key="7">
    <source>
        <dbReference type="ARBA" id="ARBA00047820"/>
    </source>
</evidence>
<dbReference type="Gene3D" id="3.10.310.20">
    <property type="entry name" value="DHHA2 domain"/>
    <property type="match status" value="1"/>
</dbReference>
<keyword evidence="4 10" id="KW-0378">Hydrolase</keyword>
<evidence type="ECO:0000256" key="5">
    <source>
        <dbReference type="ARBA" id="ARBA00023211"/>
    </source>
</evidence>
<dbReference type="Gene3D" id="3.90.1640.10">
    <property type="entry name" value="inorganic pyrophosphatase (n-terminal core)"/>
    <property type="match status" value="1"/>
</dbReference>
<dbReference type="GO" id="GO:0046872">
    <property type="term" value="F:metal ion binding"/>
    <property type="evidence" value="ECO:0007669"/>
    <property type="project" value="UniProtKB-KW"/>
</dbReference>
<comment type="catalytic activity">
    <reaction evidence="7">
        <text>diphosphate + H2O = 2 phosphate + H(+)</text>
        <dbReference type="Rhea" id="RHEA:24576"/>
        <dbReference type="ChEBI" id="CHEBI:15377"/>
        <dbReference type="ChEBI" id="CHEBI:15378"/>
        <dbReference type="ChEBI" id="CHEBI:33019"/>
        <dbReference type="ChEBI" id="CHEBI:43474"/>
        <dbReference type="EC" id="3.6.1.1"/>
    </reaction>
</comment>
<dbReference type="PATRIC" id="fig|1261.3.peg.943"/>
<dbReference type="SMART" id="SM01131">
    <property type="entry name" value="DHHA2"/>
    <property type="match status" value="1"/>
</dbReference>
<dbReference type="Proteomes" id="UP000255101">
    <property type="component" value="Unassembled WGS sequence"/>
</dbReference>
<evidence type="ECO:0000313" key="12">
    <source>
        <dbReference type="Proteomes" id="UP000255101"/>
    </source>
</evidence>
<evidence type="ECO:0000313" key="11">
    <source>
        <dbReference type="Proteomes" id="UP000070326"/>
    </source>
</evidence>
<comment type="cofactor">
    <cofactor evidence="1">
        <name>Mn(2+)</name>
        <dbReference type="ChEBI" id="CHEBI:29035"/>
    </cofactor>
</comment>
<dbReference type="NCBIfam" id="NF003877">
    <property type="entry name" value="PRK05427.1"/>
    <property type="match status" value="1"/>
</dbReference>
<dbReference type="STRING" id="1261.HMPREF3195_01891"/>
<dbReference type="EC" id="3.6.1.1" evidence="2"/>
<evidence type="ECO:0000313" key="9">
    <source>
        <dbReference type="EMBL" id="KXI10305.1"/>
    </source>
</evidence>
<dbReference type="Proteomes" id="UP000070326">
    <property type="component" value="Unassembled WGS sequence"/>
</dbReference>
<dbReference type="EMBL" id="UGTB01000004">
    <property type="protein sequence ID" value="SUB60334.1"/>
    <property type="molecule type" value="Genomic_DNA"/>
</dbReference>
<evidence type="ECO:0000259" key="8">
    <source>
        <dbReference type="SMART" id="SM01131"/>
    </source>
</evidence>
<reference evidence="9 11" key="1">
    <citation type="submission" date="2016-02" db="EMBL/GenBank/DDBJ databases">
        <authorList>
            <person name="Wen L."/>
            <person name="He K."/>
            <person name="Yang H."/>
        </authorList>
    </citation>
    <scope>NUCLEOTIDE SEQUENCE [LARGE SCALE GENOMIC DNA]</scope>
    <source>
        <strain evidence="9 11">MJR8628A</strain>
    </source>
</reference>
<keyword evidence="5" id="KW-0464">Manganese</keyword>
<dbReference type="RefSeq" id="WP_002845912.1">
    <property type="nucleotide sequence ID" value="NZ_CAXUJS010000008.1"/>
</dbReference>
<accession>A0A135YLM3</accession>
<evidence type="ECO:0000256" key="1">
    <source>
        <dbReference type="ARBA" id="ARBA00001936"/>
    </source>
</evidence>
<evidence type="ECO:0000256" key="4">
    <source>
        <dbReference type="ARBA" id="ARBA00022801"/>
    </source>
</evidence>
<dbReference type="GO" id="GO:0004427">
    <property type="term" value="F:inorganic diphosphate phosphatase activity"/>
    <property type="evidence" value="ECO:0007669"/>
    <property type="project" value="UniProtKB-EC"/>
</dbReference>
<organism evidence="9 11">
    <name type="scientific">Peptostreptococcus anaerobius</name>
    <dbReference type="NCBI Taxonomy" id="1261"/>
    <lineage>
        <taxon>Bacteria</taxon>
        <taxon>Bacillati</taxon>
        <taxon>Bacillota</taxon>
        <taxon>Clostridia</taxon>
        <taxon>Peptostreptococcales</taxon>
        <taxon>Peptostreptococcaceae</taxon>
        <taxon>Peptostreptococcus</taxon>
    </lineage>
</organism>
<gene>
    <name evidence="10" type="primary">ppaC</name>
    <name evidence="9" type="ORF">HMPREF3195_01891</name>
    <name evidence="10" type="ORF">NCTC11460_00234</name>
</gene>
<dbReference type="AlphaFoldDB" id="A0A135YLM3"/>
<sequence>MSLLVFGHKNPDTDSICSSLVMTNLKKELGIDAKACCLGELRKEALFVLDRFGVEAPELISSVGSDDKCCLVDHNEFGQSVDGLEDATIVEIVDHHKLGGMTTSAPLDMTLKTVGCTNTILFGMYKQNNVEITKAMAGLMLSAILSDTLIFRSPTTTQADIDAGKALAEIAGVDCEEYGMEMFKAGTSLDGYTVEEIVNMDFKPFEMGSKKVGIGQVMTLDIDSVMEKKDDFLNYINSTDYDMLLLAVTDIIKEGSYLIYKSPDEVISNAFNVEASQGVFVEGLVSRKKQLVPNLTPEVEKC</sequence>
<keyword evidence="3" id="KW-0479">Metal-binding</keyword>
<dbReference type="FunFam" id="3.90.1640.10:FF:000001">
    <property type="entry name" value="Probable manganese-dependent inorganic pyrophosphatase"/>
    <property type="match status" value="1"/>
</dbReference>
<dbReference type="InterPro" id="IPR001667">
    <property type="entry name" value="DDH_dom"/>
</dbReference>
<evidence type="ECO:0000256" key="3">
    <source>
        <dbReference type="ARBA" id="ARBA00022723"/>
    </source>
</evidence>
<evidence type="ECO:0000256" key="6">
    <source>
        <dbReference type="ARBA" id="ARBA00032535"/>
    </source>
</evidence>